<comment type="function">
    <text evidence="13">Counteracts the antiviral effects of host IFN-alpha/beta and key IFN-inducible proteins involved in viral RNA degradation suxh as host OAS1. Acts as a soluble IFN-alpha receptor and thus inhibits the interaction between host IFN-alpha and its receptor.</text>
</comment>
<dbReference type="InterPro" id="IPR013098">
    <property type="entry name" value="Ig_I-set"/>
</dbReference>
<dbReference type="OrthoDB" id="1421090at2759"/>
<evidence type="ECO:0000256" key="9">
    <source>
        <dbReference type="ARBA" id="ARBA00023258"/>
    </source>
</evidence>
<evidence type="ECO:0000256" key="8">
    <source>
        <dbReference type="ARBA" id="ARBA00023180"/>
    </source>
</evidence>
<evidence type="ECO:0000259" key="15">
    <source>
        <dbReference type="PROSITE" id="PS50104"/>
    </source>
</evidence>
<dbReference type="InterPro" id="IPR000157">
    <property type="entry name" value="TIR_dom"/>
</dbReference>
<dbReference type="SMART" id="SM00255">
    <property type="entry name" value="TIR"/>
    <property type="match status" value="1"/>
</dbReference>
<comment type="similarity">
    <text evidence="1">Belongs to the interleukin-1 receptor family.</text>
</comment>
<keyword evidence="4" id="KW-0378">Hydrolase</keyword>
<dbReference type="InterPro" id="IPR007110">
    <property type="entry name" value="Ig-like_dom"/>
</dbReference>
<comment type="caution">
    <text evidence="17">The sequence shown here is derived from an EMBL/GenBank/DDBJ whole genome shotgun (WGS) entry which is preliminary data.</text>
</comment>
<evidence type="ECO:0000256" key="11">
    <source>
        <dbReference type="ARBA" id="ARBA00038761"/>
    </source>
</evidence>
<evidence type="ECO:0000256" key="5">
    <source>
        <dbReference type="ARBA" id="ARBA00022830"/>
    </source>
</evidence>
<gene>
    <name evidence="17" type="ORF">HOLleu_26985</name>
</gene>
<dbReference type="InterPro" id="IPR035897">
    <property type="entry name" value="Toll_tir_struct_dom_sf"/>
</dbReference>
<accession>A0A9Q1BPR4</accession>
<dbReference type="PANTHER" id="PTHR11890">
    <property type="entry name" value="INTERLEUKIN-1 RECEPTOR FAMILY MEMBER"/>
    <property type="match status" value="1"/>
</dbReference>
<keyword evidence="10" id="KW-0393">Immunoglobulin domain</keyword>
<keyword evidence="7" id="KW-1015">Disulfide bond</keyword>
<reference evidence="17" key="1">
    <citation type="submission" date="2021-10" db="EMBL/GenBank/DDBJ databases">
        <title>Tropical sea cucumber genome reveals ecological adaptation and Cuvierian tubules defense mechanism.</title>
        <authorList>
            <person name="Chen T."/>
        </authorList>
    </citation>
    <scope>NUCLEOTIDE SEQUENCE</scope>
    <source>
        <strain evidence="17">Nanhai2018</strain>
        <tissue evidence="17">Muscle</tissue>
    </source>
</reference>
<keyword evidence="6" id="KW-0520">NAD</keyword>
<dbReference type="GO" id="GO:0007165">
    <property type="term" value="P:signal transduction"/>
    <property type="evidence" value="ECO:0007669"/>
    <property type="project" value="InterPro"/>
</dbReference>
<dbReference type="SUPFAM" id="SSF52200">
    <property type="entry name" value="Toll/Interleukin receptor TIR domain"/>
    <property type="match status" value="1"/>
</dbReference>
<dbReference type="Gene3D" id="3.40.50.10140">
    <property type="entry name" value="Toll/interleukin-1 receptor homology (TIR) domain"/>
    <property type="match status" value="1"/>
</dbReference>
<feature type="domain" description="TIR" evidence="15">
    <location>
        <begin position="292"/>
        <end position="446"/>
    </location>
</feature>
<dbReference type="EMBL" id="JAIZAY010000013">
    <property type="protein sequence ID" value="KAJ8030535.1"/>
    <property type="molecule type" value="Genomic_DNA"/>
</dbReference>
<evidence type="ECO:0000256" key="4">
    <source>
        <dbReference type="ARBA" id="ARBA00022801"/>
    </source>
</evidence>
<dbReference type="GO" id="GO:0016787">
    <property type="term" value="F:hydrolase activity"/>
    <property type="evidence" value="ECO:0007669"/>
    <property type="project" value="UniProtKB-KW"/>
</dbReference>
<dbReference type="Pfam" id="PF07679">
    <property type="entry name" value="I-set"/>
    <property type="match status" value="1"/>
</dbReference>
<evidence type="ECO:0000256" key="10">
    <source>
        <dbReference type="ARBA" id="ARBA00023319"/>
    </source>
</evidence>
<evidence type="ECO:0000256" key="1">
    <source>
        <dbReference type="ARBA" id="ARBA00009752"/>
    </source>
</evidence>
<dbReference type="InterPro" id="IPR003599">
    <property type="entry name" value="Ig_sub"/>
</dbReference>
<keyword evidence="18" id="KW-1185">Reference proteome</keyword>
<keyword evidence="3" id="KW-1090">Inhibition of host innate immune response by virus</keyword>
<feature type="signal peptide" evidence="14">
    <location>
        <begin position="1"/>
        <end position="22"/>
    </location>
</feature>
<comment type="subunit">
    <text evidence="11">Interacts with host IFNA1.</text>
</comment>
<dbReference type="InterPro" id="IPR003598">
    <property type="entry name" value="Ig_sub2"/>
</dbReference>
<dbReference type="Proteomes" id="UP001152320">
    <property type="component" value="Chromosome 13"/>
</dbReference>
<evidence type="ECO:0000313" key="18">
    <source>
        <dbReference type="Proteomes" id="UP001152320"/>
    </source>
</evidence>
<dbReference type="InterPro" id="IPR013783">
    <property type="entry name" value="Ig-like_fold"/>
</dbReference>
<evidence type="ECO:0000259" key="16">
    <source>
        <dbReference type="PROSITE" id="PS50835"/>
    </source>
</evidence>
<evidence type="ECO:0000256" key="6">
    <source>
        <dbReference type="ARBA" id="ARBA00023027"/>
    </source>
</evidence>
<feature type="domain" description="Ig-like" evidence="16">
    <location>
        <begin position="32"/>
        <end position="123"/>
    </location>
</feature>
<dbReference type="PROSITE" id="PS50835">
    <property type="entry name" value="IG_LIKE"/>
    <property type="match status" value="1"/>
</dbReference>
<organism evidence="17 18">
    <name type="scientific">Holothuria leucospilota</name>
    <name type="common">Black long sea cucumber</name>
    <name type="synonym">Mertensiothuria leucospilota</name>
    <dbReference type="NCBI Taxonomy" id="206669"/>
    <lineage>
        <taxon>Eukaryota</taxon>
        <taxon>Metazoa</taxon>
        <taxon>Echinodermata</taxon>
        <taxon>Eleutherozoa</taxon>
        <taxon>Echinozoa</taxon>
        <taxon>Holothuroidea</taxon>
        <taxon>Aspidochirotacea</taxon>
        <taxon>Aspidochirotida</taxon>
        <taxon>Holothuriidae</taxon>
        <taxon>Holothuria</taxon>
    </lineage>
</organism>
<evidence type="ECO:0000256" key="14">
    <source>
        <dbReference type="SAM" id="SignalP"/>
    </source>
</evidence>
<keyword evidence="3" id="KW-0945">Host-virus interaction</keyword>
<dbReference type="SMART" id="SM00409">
    <property type="entry name" value="IG"/>
    <property type="match status" value="1"/>
</dbReference>
<dbReference type="GO" id="GO:0039502">
    <property type="term" value="P:symbiont-mediated suppression of host type I interferon-mediated signaling pathway"/>
    <property type="evidence" value="ECO:0007669"/>
    <property type="project" value="UniProtKB-KW"/>
</dbReference>
<dbReference type="SUPFAM" id="SSF48726">
    <property type="entry name" value="Immunoglobulin"/>
    <property type="match status" value="1"/>
</dbReference>
<keyword evidence="5" id="KW-1114">Inhibition of host interferon signaling pathway by virus</keyword>
<dbReference type="Pfam" id="PF13676">
    <property type="entry name" value="TIR_2"/>
    <property type="match status" value="1"/>
</dbReference>
<proteinExistence type="inferred from homology"/>
<evidence type="ECO:0000256" key="2">
    <source>
        <dbReference type="ARBA" id="ARBA00022518"/>
    </source>
</evidence>
<sequence>MKIAVCFPCILLIVCRLPSAQSVPCSSYADKPFFERNTSSLIFAEEGDTALLNFCSAANYCSIQWFKNGQRLDPSQNFTDGHLVVKDDGRMLWFSPVLASDKGNYTCVATNNAGSVRKAQELEVKRSNKCPAFTTESHKALDRLTEVGADHFEKWEIETNMDLDCYFFKEIRAGNSSNDTDCSDCGWCYKDTVTPDIWYAVFNLTHISQKDFATYKFFVYDKHRTCTRLSVEINLSQNKTSFSEVNSTTVTTATCSIVLFVMLCTLTWHVIKVDVQLFVKDHLYKTEDDDGRCYDAYISYTWTDTDRLFVLQLKSRLEKKGYRVYVPEIDNLPGGCTAHQLTQALQRSRRFIMVLSPEYVRANFTAFEVNIFIEAVTQYKNFIIPIEFQGLLSPDESAILRHVLKVGQTVTWANIDWPLSDNSVYHEEESLDTIIVENSKNSKTVMEKSFRMKGFKQLVLKLPPKPKRTTRNFYLLE</sequence>
<feature type="chain" id="PRO_5040375354" description="Soluble interferon alpha/beta receptor OPG204" evidence="14">
    <location>
        <begin position="23"/>
        <end position="477"/>
    </location>
</feature>
<dbReference type="InterPro" id="IPR036179">
    <property type="entry name" value="Ig-like_dom_sf"/>
</dbReference>
<dbReference type="PANTHER" id="PTHR11890:SF44">
    <property type="entry name" value="X-LINKED INTERLEUKIN-1 RECEPTOR ACCESSORY PROTEIN-LIKE 2"/>
    <property type="match status" value="1"/>
</dbReference>
<keyword evidence="17" id="KW-0675">Receptor</keyword>
<evidence type="ECO:0000256" key="7">
    <source>
        <dbReference type="ARBA" id="ARBA00023157"/>
    </source>
</evidence>
<dbReference type="InterPro" id="IPR015621">
    <property type="entry name" value="IL-1_rcpt_fam"/>
</dbReference>
<evidence type="ECO:0000256" key="12">
    <source>
        <dbReference type="ARBA" id="ARBA00041012"/>
    </source>
</evidence>
<dbReference type="Gene3D" id="2.60.40.10">
    <property type="entry name" value="Immunoglobulins"/>
    <property type="match status" value="1"/>
</dbReference>
<evidence type="ECO:0000256" key="3">
    <source>
        <dbReference type="ARBA" id="ARBA00022632"/>
    </source>
</evidence>
<keyword evidence="8" id="KW-0325">Glycoprotein</keyword>
<evidence type="ECO:0000313" key="17">
    <source>
        <dbReference type="EMBL" id="KAJ8030535.1"/>
    </source>
</evidence>
<protein>
    <recommendedName>
        <fullName evidence="12">Soluble interferon alpha/beta receptor OPG204</fullName>
    </recommendedName>
</protein>
<name>A0A9Q1BPR4_HOLLE</name>
<dbReference type="AlphaFoldDB" id="A0A9Q1BPR4"/>
<dbReference type="PROSITE" id="PS50104">
    <property type="entry name" value="TIR"/>
    <property type="match status" value="1"/>
</dbReference>
<dbReference type="SMART" id="SM00408">
    <property type="entry name" value="IGc2"/>
    <property type="match status" value="1"/>
</dbReference>
<keyword evidence="2" id="KW-0244">Early protein</keyword>
<dbReference type="PRINTS" id="PR01537">
    <property type="entry name" value="INTRLKN1R1F"/>
</dbReference>
<keyword evidence="9" id="KW-0922">Interferon antiviral system evasion</keyword>
<keyword evidence="3" id="KW-0899">Viral immunoevasion</keyword>
<evidence type="ECO:0000256" key="13">
    <source>
        <dbReference type="ARBA" id="ARBA00045444"/>
    </source>
</evidence>
<keyword evidence="14" id="KW-0732">Signal</keyword>